<keyword evidence="2" id="KW-1003">Cell membrane</keyword>
<reference evidence="8 9" key="1">
    <citation type="submission" date="2019-10" db="EMBL/GenBank/DDBJ databases">
        <title>Nocardia macrotermitis sp. nov. and Nocardia aurantia sp. nov., isolated from the gut of fungus growing-termite Macrotermes natalensis.</title>
        <authorList>
            <person name="Benndorf R."/>
            <person name="Schwitalla J."/>
            <person name="Martin K."/>
            <person name="De Beer W."/>
            <person name="Kaster A.-K."/>
            <person name="Vollmers J."/>
            <person name="Poulsen M."/>
            <person name="Beemelmanns C."/>
        </authorList>
    </citation>
    <scope>NUCLEOTIDE SEQUENCE [LARGE SCALE GENOMIC DNA]</scope>
    <source>
        <strain evidence="8 9">RB56</strain>
    </source>
</reference>
<name>A0A7K0DQN6_9NOCA</name>
<protein>
    <recommendedName>
        <fullName evidence="7">ABC transporter substrate-binding protein PnrA-like domain-containing protein</fullName>
    </recommendedName>
</protein>
<feature type="domain" description="ABC transporter substrate-binding protein PnrA-like" evidence="7">
    <location>
        <begin position="33"/>
        <end position="243"/>
    </location>
</feature>
<dbReference type="OrthoDB" id="9784230at2"/>
<sequence length="328" mass="33143">MKKLAAAVLTLALGTTVAACSSNSTPSSAGGALKVGVMFPGSLSDDGFMQSGYQGYQRIERTLAGKVTLTKAEQVATADYQQTLTRLAATSQLVVSFGGQTDSVLRQVAPTFPQVKFVEIGGPSDAQPLANLAYYDPAQADGGYLAGAYAALTSKSGKVAFVGGQELPAIVKTAKAFEAGAKRVKPGVTVLPPQYVGDFNDVAKSKQAGQADIGAGADAFGQQLNLGKQGLAQAAAEGNATVVGGPLVKDCGSERGISGYVKEDTGAELEYAVNAVLGGTFKAEQVPFGVASPTGATDITVCTADPQIVAAIDQVKKDLAAGTAKLGG</sequence>
<dbReference type="Gene3D" id="3.40.50.2300">
    <property type="match status" value="2"/>
</dbReference>
<dbReference type="InterPro" id="IPR050957">
    <property type="entry name" value="BMP_lipoprotein"/>
</dbReference>
<evidence type="ECO:0000259" key="7">
    <source>
        <dbReference type="Pfam" id="PF02608"/>
    </source>
</evidence>
<organism evidence="8 9">
    <name type="scientific">Nocardia aurantia</name>
    <dbReference type="NCBI Taxonomy" id="2585199"/>
    <lineage>
        <taxon>Bacteria</taxon>
        <taxon>Bacillati</taxon>
        <taxon>Actinomycetota</taxon>
        <taxon>Actinomycetes</taxon>
        <taxon>Mycobacteriales</taxon>
        <taxon>Nocardiaceae</taxon>
        <taxon>Nocardia</taxon>
    </lineage>
</organism>
<accession>A0A7K0DQN6</accession>
<evidence type="ECO:0000256" key="4">
    <source>
        <dbReference type="ARBA" id="ARBA00023136"/>
    </source>
</evidence>
<proteinExistence type="predicted"/>
<feature type="signal peptide" evidence="6">
    <location>
        <begin position="1"/>
        <end position="18"/>
    </location>
</feature>
<gene>
    <name evidence="8" type="ORF">NRB56_36520</name>
</gene>
<evidence type="ECO:0000313" key="8">
    <source>
        <dbReference type="EMBL" id="MQY28069.1"/>
    </source>
</evidence>
<keyword evidence="4" id="KW-0472">Membrane</keyword>
<evidence type="ECO:0000256" key="2">
    <source>
        <dbReference type="ARBA" id="ARBA00022475"/>
    </source>
</evidence>
<dbReference type="RefSeq" id="WP_153343648.1">
    <property type="nucleotide sequence ID" value="NZ_WEGI01000007.1"/>
</dbReference>
<evidence type="ECO:0000256" key="1">
    <source>
        <dbReference type="ARBA" id="ARBA00004236"/>
    </source>
</evidence>
<keyword evidence="9" id="KW-1185">Reference proteome</keyword>
<evidence type="ECO:0000256" key="3">
    <source>
        <dbReference type="ARBA" id="ARBA00022729"/>
    </source>
</evidence>
<dbReference type="InterPro" id="IPR003760">
    <property type="entry name" value="PnrA-like"/>
</dbReference>
<dbReference type="CDD" id="cd06304">
    <property type="entry name" value="PBP1_BmpA_Med_PnrA-like"/>
    <property type="match status" value="1"/>
</dbReference>
<comment type="caution">
    <text evidence="8">The sequence shown here is derived from an EMBL/GenBank/DDBJ whole genome shotgun (WGS) entry which is preliminary data.</text>
</comment>
<evidence type="ECO:0000256" key="6">
    <source>
        <dbReference type="SAM" id="SignalP"/>
    </source>
</evidence>
<comment type="subcellular location">
    <subcellularLocation>
        <location evidence="1">Cell membrane</location>
    </subcellularLocation>
</comment>
<feature type="chain" id="PRO_5039247328" description="ABC transporter substrate-binding protein PnrA-like domain-containing protein" evidence="6">
    <location>
        <begin position="19"/>
        <end position="328"/>
    </location>
</feature>
<dbReference type="PROSITE" id="PS51257">
    <property type="entry name" value="PROKAR_LIPOPROTEIN"/>
    <property type="match status" value="1"/>
</dbReference>
<dbReference type="AlphaFoldDB" id="A0A7K0DQN6"/>
<dbReference type="GO" id="GO:0005886">
    <property type="term" value="C:plasma membrane"/>
    <property type="evidence" value="ECO:0007669"/>
    <property type="project" value="UniProtKB-SubCell"/>
</dbReference>
<keyword evidence="3 6" id="KW-0732">Signal</keyword>
<dbReference type="PANTHER" id="PTHR34296">
    <property type="entry name" value="TRANSCRIPTIONAL ACTIVATOR PROTEIN MED"/>
    <property type="match status" value="1"/>
</dbReference>
<dbReference type="EMBL" id="WEGI01000007">
    <property type="protein sequence ID" value="MQY28069.1"/>
    <property type="molecule type" value="Genomic_DNA"/>
</dbReference>
<dbReference type="PANTHER" id="PTHR34296:SF2">
    <property type="entry name" value="ABC TRANSPORTER GUANOSINE-BINDING PROTEIN NUPN"/>
    <property type="match status" value="1"/>
</dbReference>
<keyword evidence="5" id="KW-0449">Lipoprotein</keyword>
<dbReference type="Pfam" id="PF02608">
    <property type="entry name" value="Bmp"/>
    <property type="match status" value="1"/>
</dbReference>
<evidence type="ECO:0000256" key="5">
    <source>
        <dbReference type="ARBA" id="ARBA00023288"/>
    </source>
</evidence>
<evidence type="ECO:0000313" key="9">
    <source>
        <dbReference type="Proteomes" id="UP000431401"/>
    </source>
</evidence>
<dbReference type="Proteomes" id="UP000431401">
    <property type="component" value="Unassembled WGS sequence"/>
</dbReference>